<dbReference type="SUPFAM" id="SSF53590">
    <property type="entry name" value="Nucleoside hydrolase"/>
    <property type="match status" value="1"/>
</dbReference>
<dbReference type="Gene3D" id="3.90.245.10">
    <property type="entry name" value="Ribonucleoside hydrolase-like"/>
    <property type="match status" value="1"/>
</dbReference>
<organism evidence="4 5">
    <name type="scientific">Pseudomonas kuykendallii</name>
    <dbReference type="NCBI Taxonomy" id="1007099"/>
    <lineage>
        <taxon>Bacteria</taxon>
        <taxon>Pseudomonadati</taxon>
        <taxon>Pseudomonadota</taxon>
        <taxon>Gammaproteobacteria</taxon>
        <taxon>Pseudomonadales</taxon>
        <taxon>Pseudomonadaceae</taxon>
        <taxon>Pseudomonas</taxon>
    </lineage>
</organism>
<keyword evidence="5" id="KW-1185">Reference proteome</keyword>
<dbReference type="STRING" id="1007099.SAMN05216287_3179"/>
<dbReference type="Proteomes" id="UP000243778">
    <property type="component" value="Unassembled WGS sequence"/>
</dbReference>
<dbReference type="OrthoDB" id="9797882at2"/>
<dbReference type="RefSeq" id="WP_090230201.1">
    <property type="nucleotide sequence ID" value="NZ_FNNU01000004.1"/>
</dbReference>
<gene>
    <name evidence="4" type="ORF">SAMN05216287_3179</name>
</gene>
<name>A0A1H3CAZ5_9PSED</name>
<protein>
    <submittedName>
        <fullName evidence="4">Inosine-uridine nucleoside N-ribohydrolase</fullName>
    </submittedName>
</protein>
<dbReference type="AlphaFoldDB" id="A0A1H3CAZ5"/>
<dbReference type="GO" id="GO:0006152">
    <property type="term" value="P:purine nucleoside catabolic process"/>
    <property type="evidence" value="ECO:0007669"/>
    <property type="project" value="TreeGrafter"/>
</dbReference>
<evidence type="ECO:0000313" key="5">
    <source>
        <dbReference type="Proteomes" id="UP000243778"/>
    </source>
</evidence>
<evidence type="ECO:0000256" key="1">
    <source>
        <dbReference type="ARBA" id="ARBA00022801"/>
    </source>
</evidence>
<dbReference type="Pfam" id="PF01156">
    <property type="entry name" value="IU_nuc_hydro"/>
    <property type="match status" value="1"/>
</dbReference>
<dbReference type="GO" id="GO:0005829">
    <property type="term" value="C:cytosol"/>
    <property type="evidence" value="ECO:0007669"/>
    <property type="project" value="TreeGrafter"/>
</dbReference>
<feature type="domain" description="Inosine/uridine-preferring nucleoside hydrolase" evidence="3">
    <location>
        <begin position="5"/>
        <end position="304"/>
    </location>
</feature>
<dbReference type="InterPro" id="IPR001910">
    <property type="entry name" value="Inosine/uridine_hydrolase_dom"/>
</dbReference>
<proteinExistence type="predicted"/>
<dbReference type="PANTHER" id="PTHR12304:SF4">
    <property type="entry name" value="URIDINE NUCLEOSIDASE"/>
    <property type="match status" value="1"/>
</dbReference>
<dbReference type="CDD" id="cd02650">
    <property type="entry name" value="nuc_hydro_CaPnhB"/>
    <property type="match status" value="1"/>
</dbReference>
<dbReference type="InterPro" id="IPR036452">
    <property type="entry name" value="Ribo_hydro-like"/>
</dbReference>
<dbReference type="InterPro" id="IPR023186">
    <property type="entry name" value="IUNH"/>
</dbReference>
<accession>A0A1H3CAZ5</accession>
<dbReference type="EMBL" id="FNNU01000004">
    <property type="protein sequence ID" value="SDX51245.1"/>
    <property type="molecule type" value="Genomic_DNA"/>
</dbReference>
<evidence type="ECO:0000259" key="3">
    <source>
        <dbReference type="Pfam" id="PF01156"/>
    </source>
</evidence>
<keyword evidence="2" id="KW-0326">Glycosidase</keyword>
<dbReference type="PANTHER" id="PTHR12304">
    <property type="entry name" value="INOSINE-URIDINE PREFERRING NUCLEOSIDE HYDROLASE"/>
    <property type="match status" value="1"/>
</dbReference>
<evidence type="ECO:0000256" key="2">
    <source>
        <dbReference type="ARBA" id="ARBA00023295"/>
    </source>
</evidence>
<keyword evidence="1 4" id="KW-0378">Hydrolase</keyword>
<dbReference type="GO" id="GO:0008477">
    <property type="term" value="F:purine nucleosidase activity"/>
    <property type="evidence" value="ECO:0007669"/>
    <property type="project" value="TreeGrafter"/>
</dbReference>
<reference evidence="5" key="1">
    <citation type="submission" date="2016-10" db="EMBL/GenBank/DDBJ databases">
        <authorList>
            <person name="Varghese N."/>
            <person name="Submissions S."/>
        </authorList>
    </citation>
    <scope>NUCLEOTIDE SEQUENCE [LARGE SCALE GENOMIC DNA]</scope>
    <source>
        <strain evidence="5">NRRL B-59562</strain>
    </source>
</reference>
<evidence type="ECO:0000313" key="4">
    <source>
        <dbReference type="EMBL" id="SDX51245.1"/>
    </source>
</evidence>
<sequence>MPIPIIFDTDPGIDDAQALALILADPGIELLGVTTTFGNVSVDTATRNALLLLEHAGVDVPVARGIGKPLRKEPLPVPAHIHGADGLGNQNLAEPRRRAIEQNAAEFIIEQTRLRPGEITLVAVGPLGNLAQALALDPHLAGRVARVVVMGGSIREGGNVTPLAEANIYSDPHAAQRVLTAGWPLTLVGLDVTHRTLIDPPRMARIAHAQPRLGPVLARAFEFYAGFYRTFLGRDGCCPHDSCAVAWLRRPELFRSVRGHLNVVTEGIAEGQTVFAEAGREFVSERWSGTPPVDVCLGVDAAAVEDWMEAVLTADNAIPPAPALA</sequence>